<dbReference type="VEuPathDB" id="PlasmoDB:PVPAM_060043400"/>
<sequence length="539" mass="62307">MTTTGKEEWEEILKGSASYDMYKNFDVEVKPKEDGKDGKQGAGGRQEGAGGRQEGANGRQEEANGKQVGKEKEPDHCEKIKNIESKYKDEAYNLCRKMEKSLEYLKGIEVGGTRRYSCVHYKYWMSYKLLSMLKKASENVPDKTVLEEFSNIQKIFVENNNDYGCIYDYKDVSMKYLEEMNEEKYLYDYFKNYNTVKEYIKREPSKMEIYKKYLEHISKIYDKYKKVCSDGFDYWASKCPLYFKREDEYDPKKLCAQLKSPCLNNRDDQSKEVKEDPGISPKKKKMTFYYLRCKNELKDGHYRRCALIPSTMEYTENKDKSKINDGEEEEEIPVSPDPAIVLGGILKNREQTTGPKTVPGKPGSHGSSQIGPSASRNDQFNSQYLTEADGISPYLVQTEDGIKWKIDDDETLDCKNYGSGDTYGLCKRLEELHKEGIFKLNPNPSRRKARIKRPSFERGDGLSDEGSYQTDEDDAYSSNTWDDMFSLLKTKQFRTGTTIVLIILLLDHSLGEKKEGEQILTMNILKENRKSYLDVANNR</sequence>
<name>A0A8S4H473_PLAVI</name>
<evidence type="ECO:0000313" key="2">
    <source>
        <dbReference type="EMBL" id="CAG9473056.1"/>
    </source>
</evidence>
<feature type="region of interest" description="Disordered" evidence="1">
    <location>
        <begin position="440"/>
        <end position="474"/>
    </location>
</feature>
<feature type="compositionally biased region" description="Basic and acidic residues" evidence="1">
    <location>
        <begin position="59"/>
        <end position="75"/>
    </location>
</feature>
<dbReference type="Proteomes" id="UP000779233">
    <property type="component" value="Unassembled WGS sequence"/>
</dbReference>
<dbReference type="InterPro" id="IPR008780">
    <property type="entry name" value="Plasmodium_Vir"/>
</dbReference>
<comment type="caution">
    <text evidence="2">The sequence shown here is derived from an EMBL/GenBank/DDBJ whole genome shotgun (WGS) entry which is preliminary data.</text>
</comment>
<protein>
    <submittedName>
        <fullName evidence="2">(malaria parasite P. vivax) hypothetical protein</fullName>
    </submittedName>
</protein>
<feature type="compositionally biased region" description="Polar residues" evidence="1">
    <location>
        <begin position="365"/>
        <end position="377"/>
    </location>
</feature>
<feature type="compositionally biased region" description="Basic and acidic residues" evidence="1">
    <location>
        <begin position="29"/>
        <end position="39"/>
    </location>
</feature>
<dbReference type="AlphaFoldDB" id="A0A8S4H473"/>
<gene>
    <name evidence="2" type="ORF">PVW1_120009400</name>
</gene>
<feature type="region of interest" description="Disordered" evidence="1">
    <location>
        <begin position="316"/>
        <end position="335"/>
    </location>
</feature>
<feature type="region of interest" description="Disordered" evidence="1">
    <location>
        <begin position="350"/>
        <end position="377"/>
    </location>
</feature>
<proteinExistence type="predicted"/>
<feature type="compositionally biased region" description="Basic and acidic residues" evidence="1">
    <location>
        <begin position="316"/>
        <end position="325"/>
    </location>
</feature>
<organism evidence="2 3">
    <name type="scientific">Plasmodium vivax</name>
    <name type="common">malaria parasite P. vivax</name>
    <dbReference type="NCBI Taxonomy" id="5855"/>
    <lineage>
        <taxon>Eukaryota</taxon>
        <taxon>Sar</taxon>
        <taxon>Alveolata</taxon>
        <taxon>Apicomplexa</taxon>
        <taxon>Aconoidasida</taxon>
        <taxon>Haemosporida</taxon>
        <taxon>Plasmodiidae</taxon>
        <taxon>Plasmodium</taxon>
        <taxon>Plasmodium (Plasmodium)</taxon>
    </lineage>
</organism>
<reference evidence="2" key="1">
    <citation type="submission" date="2021-09" db="EMBL/GenBank/DDBJ databases">
        <authorList>
            <consortium name="Pathogen Informatics"/>
        </authorList>
    </citation>
    <scope>NUCLEOTIDE SEQUENCE</scope>
    <source>
        <strain evidence="2">PvW1</strain>
    </source>
</reference>
<evidence type="ECO:0000256" key="1">
    <source>
        <dbReference type="SAM" id="MobiDB-lite"/>
    </source>
</evidence>
<feature type="region of interest" description="Disordered" evidence="1">
    <location>
        <begin position="29"/>
        <end position="75"/>
    </location>
</feature>
<feature type="compositionally biased region" description="Gly residues" evidence="1">
    <location>
        <begin position="40"/>
        <end position="53"/>
    </location>
</feature>
<accession>A0A8S4H473</accession>
<dbReference type="EMBL" id="CAJZCX010000004">
    <property type="protein sequence ID" value="CAG9473056.1"/>
    <property type="molecule type" value="Genomic_DNA"/>
</dbReference>
<dbReference type="Pfam" id="PF05795">
    <property type="entry name" value="Plasmodium_Vir"/>
    <property type="match status" value="1"/>
</dbReference>
<evidence type="ECO:0000313" key="3">
    <source>
        <dbReference type="Proteomes" id="UP000779233"/>
    </source>
</evidence>